<name>A0A679JDK9_VARPD</name>
<evidence type="ECO:0000259" key="8">
    <source>
        <dbReference type="PROSITE" id="PS50850"/>
    </source>
</evidence>
<feature type="domain" description="Major facilitator superfamily (MFS) profile" evidence="8">
    <location>
        <begin position="34"/>
        <end position="428"/>
    </location>
</feature>
<sequence>MRRALRGVVRRGNNRPVPEPSRPVLPPSLQIALPLVVLALGHTLSNLLRTLPAIATDVMSADIGTTTAYLGVLTGAYHLFFALGQIPAGVMLDRLGVKTVSLSLFILAALGSAAGALAQGPVSFFLAQALLGIGCCGMLLCPFALAARTLPPARFAMWSGLILSIGNCGMLLSATPMAWLIEHHGWRASFWVSVALALCIGALVALVVPRAEAAVPPPSRELKAEFREVLALTASMPLRGPVLLAFSSLAAVLAVRGVWGGPWFMDVKGLSRIDAGNALIPLTLAMAVGPLVAGAIDRLTGARRALLAGGHLGAGFMLLFVVAAMPGAWLHGGPLGSATFDSWVFFAFGCCLSTQPLLFAMGQTSTPKEKSGKALAALNLMFFCGTAFHQLVSGAIASRFGLAAVFLYFALALTVSAMLFLYCTRRRPAGAIENQASARPS</sequence>
<feature type="transmembrane region" description="Helical" evidence="7">
    <location>
        <begin position="342"/>
        <end position="362"/>
    </location>
</feature>
<protein>
    <submittedName>
        <fullName evidence="9">Tartrate transporter</fullName>
    </submittedName>
</protein>
<dbReference type="GO" id="GO:0022857">
    <property type="term" value="F:transmembrane transporter activity"/>
    <property type="evidence" value="ECO:0007669"/>
    <property type="project" value="InterPro"/>
</dbReference>
<dbReference type="InterPro" id="IPR011701">
    <property type="entry name" value="MFS"/>
</dbReference>
<evidence type="ECO:0000256" key="1">
    <source>
        <dbReference type="ARBA" id="ARBA00004127"/>
    </source>
</evidence>
<dbReference type="AlphaFoldDB" id="A0A679JDK9"/>
<organism evidence="9">
    <name type="scientific">Variovorax paradoxus</name>
    <dbReference type="NCBI Taxonomy" id="34073"/>
    <lineage>
        <taxon>Bacteria</taxon>
        <taxon>Pseudomonadati</taxon>
        <taxon>Pseudomonadota</taxon>
        <taxon>Betaproteobacteria</taxon>
        <taxon>Burkholderiales</taxon>
        <taxon>Comamonadaceae</taxon>
        <taxon>Variovorax</taxon>
    </lineage>
</organism>
<feature type="transmembrane region" description="Helical" evidence="7">
    <location>
        <begin position="229"/>
        <end position="255"/>
    </location>
</feature>
<feature type="compositionally biased region" description="Basic residues" evidence="6">
    <location>
        <begin position="1"/>
        <end position="13"/>
    </location>
</feature>
<keyword evidence="3 7" id="KW-0812">Transmembrane</keyword>
<dbReference type="Gene3D" id="1.20.1250.20">
    <property type="entry name" value="MFS general substrate transporter like domains"/>
    <property type="match status" value="1"/>
</dbReference>
<accession>A0A679JDK9</accession>
<dbReference type="EMBL" id="LR743508">
    <property type="protein sequence ID" value="CAA2109476.1"/>
    <property type="molecule type" value="Genomic_DNA"/>
</dbReference>
<feature type="transmembrane region" description="Helical" evidence="7">
    <location>
        <begin position="188"/>
        <end position="208"/>
    </location>
</feature>
<gene>
    <name evidence="9" type="primary">ttuB_3</name>
    <name evidence="9" type="ORF">VVAX_05747</name>
</gene>
<feature type="transmembrane region" description="Helical" evidence="7">
    <location>
        <begin position="100"/>
        <end position="118"/>
    </location>
</feature>
<evidence type="ECO:0000256" key="5">
    <source>
        <dbReference type="ARBA" id="ARBA00023136"/>
    </source>
</evidence>
<feature type="transmembrane region" description="Helical" evidence="7">
    <location>
        <begin position="374"/>
        <end position="396"/>
    </location>
</feature>
<dbReference type="PANTHER" id="PTHR23501">
    <property type="entry name" value="MAJOR FACILITATOR SUPERFAMILY"/>
    <property type="match status" value="1"/>
</dbReference>
<keyword evidence="2" id="KW-0813">Transport</keyword>
<reference evidence="9" key="1">
    <citation type="submission" date="2019-12" db="EMBL/GenBank/DDBJ databases">
        <authorList>
            <person name="Cremers G."/>
        </authorList>
    </citation>
    <scope>NUCLEOTIDE SEQUENCE</scope>
    <source>
        <strain evidence="9">Vvax</strain>
    </source>
</reference>
<feature type="transmembrane region" description="Helical" evidence="7">
    <location>
        <begin position="305"/>
        <end position="330"/>
    </location>
</feature>
<dbReference type="Pfam" id="PF07690">
    <property type="entry name" value="MFS_1"/>
    <property type="match status" value="1"/>
</dbReference>
<comment type="subcellular location">
    <subcellularLocation>
        <location evidence="1">Endomembrane system</location>
        <topology evidence="1">Multi-pass membrane protein</topology>
    </subcellularLocation>
</comment>
<evidence type="ECO:0000256" key="4">
    <source>
        <dbReference type="ARBA" id="ARBA00022989"/>
    </source>
</evidence>
<feature type="transmembrane region" description="Helical" evidence="7">
    <location>
        <begin position="275"/>
        <end position="293"/>
    </location>
</feature>
<dbReference type="GO" id="GO:0005886">
    <property type="term" value="C:plasma membrane"/>
    <property type="evidence" value="ECO:0007669"/>
    <property type="project" value="TreeGrafter"/>
</dbReference>
<feature type="transmembrane region" description="Helical" evidence="7">
    <location>
        <begin position="68"/>
        <end position="88"/>
    </location>
</feature>
<dbReference type="PANTHER" id="PTHR23501:SF191">
    <property type="entry name" value="VACUOLAR BASIC AMINO ACID TRANSPORTER 4"/>
    <property type="match status" value="1"/>
</dbReference>
<evidence type="ECO:0000256" key="6">
    <source>
        <dbReference type="SAM" id="MobiDB-lite"/>
    </source>
</evidence>
<dbReference type="InterPro" id="IPR036259">
    <property type="entry name" value="MFS_trans_sf"/>
</dbReference>
<evidence type="ECO:0000256" key="7">
    <source>
        <dbReference type="SAM" id="Phobius"/>
    </source>
</evidence>
<feature type="transmembrane region" description="Helical" evidence="7">
    <location>
        <begin position="124"/>
        <end position="146"/>
    </location>
</feature>
<feature type="transmembrane region" description="Helical" evidence="7">
    <location>
        <begin position="158"/>
        <end position="182"/>
    </location>
</feature>
<dbReference type="SUPFAM" id="SSF103473">
    <property type="entry name" value="MFS general substrate transporter"/>
    <property type="match status" value="1"/>
</dbReference>
<keyword evidence="4 7" id="KW-1133">Transmembrane helix</keyword>
<dbReference type="PROSITE" id="PS50850">
    <property type="entry name" value="MFS"/>
    <property type="match status" value="1"/>
</dbReference>
<dbReference type="GO" id="GO:0012505">
    <property type="term" value="C:endomembrane system"/>
    <property type="evidence" value="ECO:0007669"/>
    <property type="project" value="UniProtKB-SubCell"/>
</dbReference>
<feature type="transmembrane region" description="Helical" evidence="7">
    <location>
        <begin position="31"/>
        <end position="48"/>
    </location>
</feature>
<feature type="transmembrane region" description="Helical" evidence="7">
    <location>
        <begin position="402"/>
        <end position="422"/>
    </location>
</feature>
<dbReference type="InterPro" id="IPR020846">
    <property type="entry name" value="MFS_dom"/>
</dbReference>
<proteinExistence type="predicted"/>
<evidence type="ECO:0000313" key="9">
    <source>
        <dbReference type="EMBL" id="CAA2109476.1"/>
    </source>
</evidence>
<evidence type="ECO:0000256" key="2">
    <source>
        <dbReference type="ARBA" id="ARBA00022448"/>
    </source>
</evidence>
<evidence type="ECO:0000256" key="3">
    <source>
        <dbReference type="ARBA" id="ARBA00022692"/>
    </source>
</evidence>
<feature type="region of interest" description="Disordered" evidence="6">
    <location>
        <begin position="1"/>
        <end position="21"/>
    </location>
</feature>
<keyword evidence="5 7" id="KW-0472">Membrane</keyword>